<gene>
    <name evidence="1" type="ORF">SAMN05421505_120101</name>
</gene>
<dbReference type="InterPro" id="IPR027417">
    <property type="entry name" value="P-loop_NTPase"/>
</dbReference>
<sequence>MNLVFEDATPMSEKARICLDGLSGSGKTKTALRLARGLVGPNGLIGVVDTERGNASKYSRKHPFKRLNLTHFSPEALTAATAAAAHAGIGCLIVDTFTHFWSGQGGMLALVDAKRSTGPFGGWKDARPIEQKMMDALFGFPGHVIVTLRVKADYVLSTDENGRPKVTKVGMKPDQREGLEYEFDVAGSLDLGHVLTITKSRIDDVPEMAVGATHLLPGEDLGEVIGDWLADGEKLPTLLDYRDMVMSATSVEKLRETRAEVFHRNMQGLPLVDNGRTLALAEFIDARGMDLKRQTQLPAPTAAAVPQNTPTGPVHRPVDAAGVADYTLRIGQAPAPDHLDPIERELRDRYADQSMPEADLDYLLTVLEQRRTNLATLRKAHA</sequence>
<dbReference type="EMBL" id="FNCN01000020">
    <property type="protein sequence ID" value="SDH69255.1"/>
    <property type="molecule type" value="Genomic_DNA"/>
</dbReference>
<evidence type="ECO:0000313" key="2">
    <source>
        <dbReference type="Proteomes" id="UP000198923"/>
    </source>
</evidence>
<dbReference type="OrthoDB" id="1625426at2"/>
<dbReference type="RefSeq" id="WP_093172280.1">
    <property type="nucleotide sequence ID" value="NZ_FNCN01000020.1"/>
</dbReference>
<keyword evidence="2" id="KW-1185">Reference proteome</keyword>
<dbReference type="AlphaFoldDB" id="A0A1G8EH60"/>
<proteinExistence type="predicted"/>
<reference evidence="1 2" key="1">
    <citation type="submission" date="2016-10" db="EMBL/GenBank/DDBJ databases">
        <authorList>
            <person name="de Groot N.N."/>
        </authorList>
    </citation>
    <scope>NUCLEOTIDE SEQUENCE [LARGE SCALE GENOMIC DNA]</scope>
    <source>
        <strain evidence="1 2">CPCC 201354</strain>
    </source>
</reference>
<name>A0A1G8EH60_9ACTN</name>
<dbReference type="Pfam" id="PF13479">
    <property type="entry name" value="AAA_24"/>
    <property type="match status" value="1"/>
</dbReference>
<dbReference type="SUPFAM" id="SSF52540">
    <property type="entry name" value="P-loop containing nucleoside triphosphate hydrolases"/>
    <property type="match status" value="1"/>
</dbReference>
<evidence type="ECO:0000313" key="1">
    <source>
        <dbReference type="EMBL" id="SDH69255.1"/>
    </source>
</evidence>
<accession>A0A1G8EH60</accession>
<dbReference type="STRING" id="504805.SAMN05421505_120101"/>
<protein>
    <submittedName>
        <fullName evidence="1">AAA domain-containing protein</fullName>
    </submittedName>
</protein>
<organism evidence="1 2">
    <name type="scientific">Sinosporangium album</name>
    <dbReference type="NCBI Taxonomy" id="504805"/>
    <lineage>
        <taxon>Bacteria</taxon>
        <taxon>Bacillati</taxon>
        <taxon>Actinomycetota</taxon>
        <taxon>Actinomycetes</taxon>
        <taxon>Streptosporangiales</taxon>
        <taxon>Streptosporangiaceae</taxon>
        <taxon>Sinosporangium</taxon>
    </lineage>
</organism>
<dbReference type="Proteomes" id="UP000198923">
    <property type="component" value="Unassembled WGS sequence"/>
</dbReference>